<dbReference type="Proteomes" id="UP001179952">
    <property type="component" value="Unassembled WGS sequence"/>
</dbReference>
<evidence type="ECO:0000313" key="6">
    <source>
        <dbReference type="Proteomes" id="UP001179952"/>
    </source>
</evidence>
<reference evidence="5" key="2">
    <citation type="submission" date="2023-06" db="EMBL/GenBank/DDBJ databases">
        <authorList>
            <person name="Ma L."/>
            <person name="Liu K.-W."/>
            <person name="Li Z."/>
            <person name="Hsiao Y.-Y."/>
            <person name="Qi Y."/>
            <person name="Fu T."/>
            <person name="Tang G."/>
            <person name="Zhang D."/>
            <person name="Sun W.-H."/>
            <person name="Liu D.-K."/>
            <person name="Li Y."/>
            <person name="Chen G.-Z."/>
            <person name="Liu X.-D."/>
            <person name="Liao X.-Y."/>
            <person name="Jiang Y.-T."/>
            <person name="Yu X."/>
            <person name="Hao Y."/>
            <person name="Huang J."/>
            <person name="Zhao X.-W."/>
            <person name="Ke S."/>
            <person name="Chen Y.-Y."/>
            <person name="Wu W.-L."/>
            <person name="Hsu J.-L."/>
            <person name="Lin Y.-F."/>
            <person name="Huang M.-D."/>
            <person name="Li C.-Y."/>
            <person name="Huang L."/>
            <person name="Wang Z.-W."/>
            <person name="Zhao X."/>
            <person name="Zhong W.-Y."/>
            <person name="Peng D.-H."/>
            <person name="Ahmad S."/>
            <person name="Lan S."/>
            <person name="Zhang J.-S."/>
            <person name="Tsai W.-C."/>
            <person name="Van De Peer Y."/>
            <person name="Liu Z.-J."/>
        </authorList>
    </citation>
    <scope>NUCLEOTIDE SEQUENCE</scope>
    <source>
        <strain evidence="5">SCP</strain>
        <tissue evidence="5">Leaves</tissue>
    </source>
</reference>
<evidence type="ECO:0000256" key="1">
    <source>
        <dbReference type="SAM" id="Coils"/>
    </source>
</evidence>
<feature type="compositionally biased region" description="Pro residues" evidence="2">
    <location>
        <begin position="80"/>
        <end position="101"/>
    </location>
</feature>
<protein>
    <recommendedName>
        <fullName evidence="7">Nitrate regulatory gene2 protein</fullName>
    </recommendedName>
</protein>
<keyword evidence="1" id="KW-0175">Coiled coil</keyword>
<organism evidence="5 6">
    <name type="scientific">Acorus gramineus</name>
    <name type="common">Dwarf sweet flag</name>
    <dbReference type="NCBI Taxonomy" id="55184"/>
    <lineage>
        <taxon>Eukaryota</taxon>
        <taxon>Viridiplantae</taxon>
        <taxon>Streptophyta</taxon>
        <taxon>Embryophyta</taxon>
        <taxon>Tracheophyta</taxon>
        <taxon>Spermatophyta</taxon>
        <taxon>Magnoliopsida</taxon>
        <taxon>Liliopsida</taxon>
        <taxon>Acoraceae</taxon>
        <taxon>Acorus</taxon>
    </lineage>
</organism>
<dbReference type="InterPro" id="IPR006867">
    <property type="entry name" value="DUF632"/>
</dbReference>
<feature type="domain" description="DUF630" evidence="4">
    <location>
        <begin position="1"/>
        <end position="60"/>
    </location>
</feature>
<dbReference type="AlphaFoldDB" id="A0AAV9BEU5"/>
<feature type="coiled-coil region" evidence="1">
    <location>
        <begin position="521"/>
        <end position="592"/>
    </location>
</feature>
<feature type="compositionally biased region" description="Low complexity" evidence="2">
    <location>
        <begin position="150"/>
        <end position="187"/>
    </location>
</feature>
<dbReference type="PANTHER" id="PTHR21450:SF23">
    <property type="entry name" value="PROTEIN ALTERED PHOSPHATE STARVATION RESPONSE 1"/>
    <property type="match status" value="1"/>
</dbReference>
<keyword evidence="6" id="KW-1185">Reference proteome</keyword>
<dbReference type="EMBL" id="JAUJYN010000004">
    <property type="protein sequence ID" value="KAK1274538.1"/>
    <property type="molecule type" value="Genomic_DNA"/>
</dbReference>
<gene>
    <name evidence="5" type="ORF">QJS04_geneDACA009617</name>
</gene>
<feature type="domain" description="DUF632" evidence="3">
    <location>
        <begin position="210"/>
        <end position="517"/>
    </location>
</feature>
<dbReference type="InterPro" id="IPR006868">
    <property type="entry name" value="DUF630"/>
</dbReference>
<dbReference type="Pfam" id="PF04783">
    <property type="entry name" value="DUF630"/>
    <property type="match status" value="1"/>
</dbReference>
<reference evidence="5" key="1">
    <citation type="journal article" date="2023" name="Nat. Commun.">
        <title>Diploid and tetraploid genomes of Acorus and the evolution of monocots.</title>
        <authorList>
            <person name="Ma L."/>
            <person name="Liu K.W."/>
            <person name="Li Z."/>
            <person name="Hsiao Y.Y."/>
            <person name="Qi Y."/>
            <person name="Fu T."/>
            <person name="Tang G.D."/>
            <person name="Zhang D."/>
            <person name="Sun W.H."/>
            <person name="Liu D.K."/>
            <person name="Li Y."/>
            <person name="Chen G.Z."/>
            <person name="Liu X.D."/>
            <person name="Liao X.Y."/>
            <person name="Jiang Y.T."/>
            <person name="Yu X."/>
            <person name="Hao Y."/>
            <person name="Huang J."/>
            <person name="Zhao X.W."/>
            <person name="Ke S."/>
            <person name="Chen Y.Y."/>
            <person name="Wu W.L."/>
            <person name="Hsu J.L."/>
            <person name="Lin Y.F."/>
            <person name="Huang M.D."/>
            <person name="Li C.Y."/>
            <person name="Huang L."/>
            <person name="Wang Z.W."/>
            <person name="Zhao X."/>
            <person name="Zhong W.Y."/>
            <person name="Peng D.H."/>
            <person name="Ahmad S."/>
            <person name="Lan S."/>
            <person name="Zhang J.S."/>
            <person name="Tsai W.C."/>
            <person name="Van de Peer Y."/>
            <person name="Liu Z.J."/>
        </authorList>
    </citation>
    <scope>NUCLEOTIDE SEQUENCE</scope>
    <source>
        <strain evidence="5">SCP</strain>
    </source>
</reference>
<dbReference type="Pfam" id="PF04782">
    <property type="entry name" value="DUF632"/>
    <property type="match status" value="1"/>
</dbReference>
<dbReference type="PANTHER" id="PTHR21450">
    <property type="entry name" value="PROTEIN ALTERED PHOSPHATE STARVATION RESPONSE 1"/>
    <property type="match status" value="1"/>
</dbReference>
<comment type="caution">
    <text evidence="5">The sequence shown here is derived from an EMBL/GenBank/DDBJ whole genome shotgun (WGS) entry which is preliminary data.</text>
</comment>
<accession>A0AAV9BEU5</accession>
<evidence type="ECO:0000256" key="2">
    <source>
        <dbReference type="SAM" id="MobiDB-lite"/>
    </source>
</evidence>
<feature type="region of interest" description="Disordered" evidence="2">
    <location>
        <begin position="76"/>
        <end position="187"/>
    </location>
</feature>
<evidence type="ECO:0000259" key="4">
    <source>
        <dbReference type="Pfam" id="PF04783"/>
    </source>
</evidence>
<evidence type="ECO:0000313" key="5">
    <source>
        <dbReference type="EMBL" id="KAK1274538.1"/>
    </source>
</evidence>
<evidence type="ECO:0008006" key="7">
    <source>
        <dbReference type="Google" id="ProtNLM"/>
    </source>
</evidence>
<evidence type="ECO:0000259" key="3">
    <source>
        <dbReference type="Pfam" id="PF04782"/>
    </source>
</evidence>
<sequence>MGCFHSRVLEREETVSRCKARRRYMKQLVNARQAFSASHSLYVRALRGTGSTLLEFATSEANLHNHKHPLLHQHKHLLLPPSPSPPPPRPRPPPPPLPIPMSPSSETWTSVTASPLPPPPPPPPPPSSWDFWDPFAPSSSRSATEEEWEASTTVSEAAHTATAASETTQPAAAATVPPPSASVVSSYSKTTTTASELALVVSRNGKGIEGIMKELNEYFVKASDAGVHVSALLEAPICGFSGQRATGKVCNYGRNLSSMQLWSRRSNLKSSDFNGFGRSVDHLFGGDSGSGVLNMSHCSTIEKLYAWEKKLYLEVKNAENIKMNHEKKMALLRKQEAKGSDYVKIEKSRKEIERLESRLMVASQAMETTSSEIVRLREAELFPQLLDLVKGLTIMWRGMYECHQVQTHIVQQLEFLNNAAPTTAPTSHLHRQCTLQLEVEVQRWHSSFCALVKAQRDYLHSLTGWLRLSLFQFSQDSPLKGQPTPIYSLCEEWQLALDRIPDKVASEGIKCFLTVVHSIVLQQVEELKQKKKSEAALKELEKRVAELRVLETKYGPYSEDLRRGYREQSSKVAEKRAKAEVLRLKAEEEKNKYDKCASVTRAMTLNNLQTGFPNVFQAMTGFSGVCTQVFEAAHNHSKVGGHHVVDFKRLLT</sequence>
<feature type="coiled-coil region" evidence="1">
    <location>
        <begin position="315"/>
        <end position="372"/>
    </location>
</feature>
<dbReference type="SUPFAM" id="SSF101447">
    <property type="entry name" value="Formin homology 2 domain (FH2 domain)"/>
    <property type="match status" value="1"/>
</dbReference>
<feature type="compositionally biased region" description="Pro residues" evidence="2">
    <location>
        <begin position="115"/>
        <end position="127"/>
    </location>
</feature>
<proteinExistence type="predicted"/>
<name>A0AAV9BEU5_ACOGR</name>